<dbReference type="InterPro" id="IPR000571">
    <property type="entry name" value="Znf_CCCH"/>
</dbReference>
<gene>
    <name evidence="3" type="ORF">PGLA1383_LOCUS32785</name>
</gene>
<keyword evidence="1" id="KW-0863">Zinc-finger</keyword>
<evidence type="ECO:0000313" key="3">
    <source>
        <dbReference type="EMBL" id="CAE8615069.1"/>
    </source>
</evidence>
<dbReference type="AlphaFoldDB" id="A0A813FS69"/>
<comment type="caution">
    <text evidence="3">The sequence shown here is derived from an EMBL/GenBank/DDBJ whole genome shotgun (WGS) entry which is preliminary data.</text>
</comment>
<protein>
    <recommendedName>
        <fullName evidence="2">C3H1-type domain-containing protein</fullName>
    </recommendedName>
</protein>
<dbReference type="Proteomes" id="UP000654075">
    <property type="component" value="Unassembled WGS sequence"/>
</dbReference>
<keyword evidence="1" id="KW-0479">Metal-binding</keyword>
<sequence>MLWPYSISPVTPTDVETIGANKLVLSPDADSVPWTKLQAVRTGKSSCGASTSGGASPENLCDSSSLGFGNLTTSEGLDSWDSWESQLQPTTEAEKETLHRLGRCRPCHYFAFKSDGCRAGSNCDFCHLCDVGRAKDRKRDTKVVMKALKARQRAILSAELENGCVDSNLFGTEHIVQETARLLTEALGFPEEGSFVSL</sequence>
<evidence type="ECO:0000313" key="4">
    <source>
        <dbReference type="Proteomes" id="UP000654075"/>
    </source>
</evidence>
<proteinExistence type="predicted"/>
<reference evidence="3" key="1">
    <citation type="submission" date="2021-02" db="EMBL/GenBank/DDBJ databases">
        <authorList>
            <person name="Dougan E. K."/>
            <person name="Rhodes N."/>
            <person name="Thang M."/>
            <person name="Chan C."/>
        </authorList>
    </citation>
    <scope>NUCLEOTIDE SEQUENCE</scope>
</reference>
<accession>A0A813FS69</accession>
<organism evidence="3 4">
    <name type="scientific">Polarella glacialis</name>
    <name type="common">Dinoflagellate</name>
    <dbReference type="NCBI Taxonomy" id="89957"/>
    <lineage>
        <taxon>Eukaryota</taxon>
        <taxon>Sar</taxon>
        <taxon>Alveolata</taxon>
        <taxon>Dinophyceae</taxon>
        <taxon>Suessiales</taxon>
        <taxon>Suessiaceae</taxon>
        <taxon>Polarella</taxon>
    </lineage>
</organism>
<feature type="zinc finger region" description="C3H1-type" evidence="1">
    <location>
        <begin position="106"/>
        <end position="130"/>
    </location>
</feature>
<evidence type="ECO:0000256" key="1">
    <source>
        <dbReference type="PROSITE-ProRule" id="PRU00723"/>
    </source>
</evidence>
<name>A0A813FS69_POLGL</name>
<dbReference type="EMBL" id="CAJNNV010025554">
    <property type="protein sequence ID" value="CAE8615069.1"/>
    <property type="molecule type" value="Genomic_DNA"/>
</dbReference>
<keyword evidence="1" id="KW-0862">Zinc</keyword>
<dbReference type="GO" id="GO:0008270">
    <property type="term" value="F:zinc ion binding"/>
    <property type="evidence" value="ECO:0007669"/>
    <property type="project" value="UniProtKB-KW"/>
</dbReference>
<feature type="domain" description="C3H1-type" evidence="2">
    <location>
        <begin position="106"/>
        <end position="130"/>
    </location>
</feature>
<keyword evidence="4" id="KW-1185">Reference proteome</keyword>
<evidence type="ECO:0000259" key="2">
    <source>
        <dbReference type="PROSITE" id="PS50103"/>
    </source>
</evidence>
<dbReference type="PROSITE" id="PS50103">
    <property type="entry name" value="ZF_C3H1"/>
    <property type="match status" value="1"/>
</dbReference>